<sequence>MMTLADATSLLEQTTDFLRNSPAPEAGITILDEWIGPLRQAPNTKPIADALAQLKTRLQADPVNDTDVRTSLGQIADLLSALSPETGSEGEMPSLLEGLAAALRESGETSITD</sequence>
<gene>
    <name evidence="1" type="ORF">BLX24_07720</name>
</gene>
<protein>
    <submittedName>
        <fullName evidence="1">Uncharacterized protein</fullName>
    </submittedName>
</protein>
<comment type="caution">
    <text evidence="1">The sequence shown here is derived from an EMBL/GenBank/DDBJ whole genome shotgun (WGS) entry which is preliminary data.</text>
</comment>
<evidence type="ECO:0000313" key="1">
    <source>
        <dbReference type="EMBL" id="OIN59739.1"/>
    </source>
</evidence>
<organism evidence="1 2">
    <name type="scientific">Arsenicibacter rosenii</name>
    <dbReference type="NCBI Taxonomy" id="1750698"/>
    <lineage>
        <taxon>Bacteria</taxon>
        <taxon>Pseudomonadati</taxon>
        <taxon>Bacteroidota</taxon>
        <taxon>Cytophagia</taxon>
        <taxon>Cytophagales</taxon>
        <taxon>Spirosomataceae</taxon>
        <taxon>Arsenicibacter</taxon>
    </lineage>
</organism>
<dbReference type="AlphaFoldDB" id="A0A1S2VLW8"/>
<dbReference type="EMBL" id="MORL01000003">
    <property type="protein sequence ID" value="OIN59739.1"/>
    <property type="molecule type" value="Genomic_DNA"/>
</dbReference>
<dbReference type="Proteomes" id="UP000181790">
    <property type="component" value="Unassembled WGS sequence"/>
</dbReference>
<evidence type="ECO:0000313" key="2">
    <source>
        <dbReference type="Proteomes" id="UP000181790"/>
    </source>
</evidence>
<accession>A0A1S2VLW8</accession>
<keyword evidence="2" id="KW-1185">Reference proteome</keyword>
<name>A0A1S2VLW8_9BACT</name>
<dbReference type="RefSeq" id="WP_071502539.1">
    <property type="nucleotide sequence ID" value="NZ_MORL01000003.1"/>
</dbReference>
<reference evidence="1 2" key="1">
    <citation type="submission" date="2016-10" db="EMBL/GenBank/DDBJ databases">
        <title>Arsenicibacter rosenii gen. nov., sp. nov., an efficient arsenic-methylating bacterium isolated from an arsenic-contaminated paddy soil.</title>
        <authorList>
            <person name="Huang K."/>
        </authorList>
    </citation>
    <scope>NUCLEOTIDE SEQUENCE [LARGE SCALE GENOMIC DNA]</scope>
    <source>
        <strain evidence="1 2">SM-1</strain>
    </source>
</reference>
<dbReference type="OrthoDB" id="964226at2"/>
<proteinExistence type="predicted"/>